<dbReference type="EMBL" id="JAKGBZ010000039">
    <property type="protein sequence ID" value="MCF3948108.1"/>
    <property type="molecule type" value="Genomic_DNA"/>
</dbReference>
<name>A0ABS9E169_9PROT</name>
<dbReference type="Pfam" id="PF01037">
    <property type="entry name" value="AsnC_trans_reg"/>
    <property type="match status" value="1"/>
</dbReference>
<feature type="domain" description="HTH asnC-type" evidence="4">
    <location>
        <begin position="7"/>
        <end position="68"/>
    </location>
</feature>
<dbReference type="RefSeq" id="WP_235705392.1">
    <property type="nucleotide sequence ID" value="NZ_JAKGBZ010000039.1"/>
</dbReference>
<evidence type="ECO:0000313" key="5">
    <source>
        <dbReference type="EMBL" id="MCF3948108.1"/>
    </source>
</evidence>
<dbReference type="SUPFAM" id="SSF46785">
    <property type="entry name" value="Winged helix' DNA-binding domain"/>
    <property type="match status" value="1"/>
</dbReference>
<dbReference type="Gene3D" id="1.10.10.10">
    <property type="entry name" value="Winged helix-like DNA-binding domain superfamily/Winged helix DNA-binding domain"/>
    <property type="match status" value="1"/>
</dbReference>
<dbReference type="Gene3D" id="3.30.70.920">
    <property type="match status" value="1"/>
</dbReference>
<dbReference type="Proteomes" id="UP001521209">
    <property type="component" value="Unassembled WGS sequence"/>
</dbReference>
<dbReference type="PRINTS" id="PR00033">
    <property type="entry name" value="HTHASNC"/>
</dbReference>
<dbReference type="InterPro" id="IPR000485">
    <property type="entry name" value="AsnC-type_HTH_dom"/>
</dbReference>
<dbReference type="Pfam" id="PF13412">
    <property type="entry name" value="HTH_24"/>
    <property type="match status" value="1"/>
</dbReference>
<gene>
    <name evidence="5" type="ORF">L2A60_15640</name>
</gene>
<dbReference type="InterPro" id="IPR036390">
    <property type="entry name" value="WH_DNA-bd_sf"/>
</dbReference>
<protein>
    <submittedName>
        <fullName evidence="5">Lrp/AsnC family transcriptional regulator</fullName>
    </submittedName>
</protein>
<evidence type="ECO:0000256" key="2">
    <source>
        <dbReference type="ARBA" id="ARBA00023125"/>
    </source>
</evidence>
<comment type="caution">
    <text evidence="5">The sequence shown here is derived from an EMBL/GenBank/DDBJ whole genome shotgun (WGS) entry which is preliminary data.</text>
</comment>
<dbReference type="InterPro" id="IPR036388">
    <property type="entry name" value="WH-like_DNA-bd_sf"/>
</dbReference>
<dbReference type="PROSITE" id="PS50956">
    <property type="entry name" value="HTH_ASNC_2"/>
    <property type="match status" value="1"/>
</dbReference>
<evidence type="ECO:0000259" key="4">
    <source>
        <dbReference type="PROSITE" id="PS50956"/>
    </source>
</evidence>
<evidence type="ECO:0000256" key="3">
    <source>
        <dbReference type="ARBA" id="ARBA00023163"/>
    </source>
</evidence>
<keyword evidence="3" id="KW-0804">Transcription</keyword>
<sequence length="160" mass="17503">MRESINLDGFDLRLLASLQQDGRLTNQQLGERVGLSASQCSRRRIALEAAGVIRGYEARLSAEALGFGMIVLIQVSLSKHSKDNASRFRDLVARVDVIQEAYAMTGDPDYVLKAALPGLPDLAILVNDILLPHDSVAQVCSSLVLERLKETRHLPLAGLR</sequence>
<reference evidence="5 6" key="1">
    <citation type="submission" date="2022-01" db="EMBL/GenBank/DDBJ databases">
        <authorList>
            <person name="Won M."/>
            <person name="Kim S.-J."/>
            <person name="Kwon S.-W."/>
        </authorList>
    </citation>
    <scope>NUCLEOTIDE SEQUENCE [LARGE SCALE GENOMIC DNA]</scope>
    <source>
        <strain evidence="5 6">KCTC 23505</strain>
    </source>
</reference>
<dbReference type="SMART" id="SM00344">
    <property type="entry name" value="HTH_ASNC"/>
    <property type="match status" value="1"/>
</dbReference>
<dbReference type="SUPFAM" id="SSF54909">
    <property type="entry name" value="Dimeric alpha+beta barrel"/>
    <property type="match status" value="1"/>
</dbReference>
<accession>A0ABS9E169</accession>
<keyword evidence="2" id="KW-0238">DNA-binding</keyword>
<proteinExistence type="predicted"/>
<dbReference type="PANTHER" id="PTHR30154:SF46">
    <property type="entry name" value="TRANSCRIPTIONAL REGULATORY PROTEIN"/>
    <property type="match status" value="1"/>
</dbReference>
<dbReference type="InterPro" id="IPR019888">
    <property type="entry name" value="Tscrpt_reg_AsnC-like"/>
</dbReference>
<keyword evidence="1" id="KW-0805">Transcription regulation</keyword>
<keyword evidence="6" id="KW-1185">Reference proteome</keyword>
<dbReference type="InterPro" id="IPR011008">
    <property type="entry name" value="Dimeric_a/b-barrel"/>
</dbReference>
<dbReference type="PANTHER" id="PTHR30154">
    <property type="entry name" value="LEUCINE-RESPONSIVE REGULATORY PROTEIN"/>
    <property type="match status" value="1"/>
</dbReference>
<dbReference type="InterPro" id="IPR019887">
    <property type="entry name" value="Tscrpt_reg_AsnC/Lrp_C"/>
</dbReference>
<organism evidence="5 6">
    <name type="scientific">Acidiphilium iwatense</name>
    <dbReference type="NCBI Taxonomy" id="768198"/>
    <lineage>
        <taxon>Bacteria</taxon>
        <taxon>Pseudomonadati</taxon>
        <taxon>Pseudomonadota</taxon>
        <taxon>Alphaproteobacteria</taxon>
        <taxon>Acetobacterales</taxon>
        <taxon>Acidocellaceae</taxon>
        <taxon>Acidiphilium</taxon>
    </lineage>
</organism>
<evidence type="ECO:0000313" key="6">
    <source>
        <dbReference type="Proteomes" id="UP001521209"/>
    </source>
</evidence>
<evidence type="ECO:0000256" key="1">
    <source>
        <dbReference type="ARBA" id="ARBA00023015"/>
    </source>
</evidence>